<dbReference type="HAMAP" id="MF_00068">
    <property type="entry name" value="MurQ"/>
    <property type="match status" value="1"/>
</dbReference>
<dbReference type="RefSeq" id="WP_107137359.1">
    <property type="nucleotide sequence ID" value="NZ_PYSV01000005.1"/>
</dbReference>
<gene>
    <name evidence="3" type="primary">murQ</name>
    <name evidence="5" type="ORF">C8263_06690</name>
</gene>
<evidence type="ECO:0000313" key="5">
    <source>
        <dbReference type="EMBL" id="PTA68485.1"/>
    </source>
</evidence>
<dbReference type="PANTHER" id="PTHR10088:SF4">
    <property type="entry name" value="GLUCOKINASE REGULATORY PROTEIN"/>
    <property type="match status" value="1"/>
</dbReference>
<keyword evidence="1 3" id="KW-0456">Lyase</keyword>
<feature type="active site" evidence="3">
    <location>
        <position position="121"/>
    </location>
</feature>
<evidence type="ECO:0000256" key="2">
    <source>
        <dbReference type="ARBA" id="ARBA00023277"/>
    </source>
</evidence>
<dbReference type="PROSITE" id="PS51464">
    <property type="entry name" value="SIS"/>
    <property type="match status" value="1"/>
</dbReference>
<dbReference type="EC" id="4.2.1.126" evidence="3"/>
<dbReference type="EMBL" id="PYSV01000005">
    <property type="protein sequence ID" value="PTA68485.1"/>
    <property type="molecule type" value="Genomic_DNA"/>
</dbReference>
<comment type="catalytic activity">
    <reaction evidence="3">
        <text>N-acetyl-D-muramate 6-phosphate + H2O = N-acetyl-D-glucosamine 6-phosphate + (R)-lactate</text>
        <dbReference type="Rhea" id="RHEA:26410"/>
        <dbReference type="ChEBI" id="CHEBI:15377"/>
        <dbReference type="ChEBI" id="CHEBI:16004"/>
        <dbReference type="ChEBI" id="CHEBI:57513"/>
        <dbReference type="ChEBI" id="CHEBI:58722"/>
        <dbReference type="EC" id="4.2.1.126"/>
    </reaction>
</comment>
<dbReference type="InterPro" id="IPR005486">
    <property type="entry name" value="Glucokinase_regulatory_CS"/>
</dbReference>
<feature type="active site" description="Proton donor" evidence="3">
    <location>
        <position position="90"/>
    </location>
</feature>
<dbReference type="UniPathway" id="UPA00342"/>
<dbReference type="OrthoDB" id="9813395at2"/>
<comment type="caution">
    <text evidence="5">The sequence shown here is derived from an EMBL/GenBank/DDBJ whole genome shotgun (WGS) entry which is preliminary data.</text>
</comment>
<dbReference type="NCBIfam" id="NF003915">
    <property type="entry name" value="PRK05441.1"/>
    <property type="match status" value="1"/>
</dbReference>
<dbReference type="GO" id="GO:0046348">
    <property type="term" value="P:amino sugar catabolic process"/>
    <property type="evidence" value="ECO:0007669"/>
    <property type="project" value="InterPro"/>
</dbReference>
<dbReference type="InterPro" id="IPR046348">
    <property type="entry name" value="SIS_dom_sf"/>
</dbReference>
<accession>A0A2T3W9B6</accession>
<name>A0A2T3W9B6_9DEIO</name>
<keyword evidence="2 3" id="KW-0119">Carbohydrate metabolism</keyword>
<comment type="function">
    <text evidence="3">Specifically catalyzes the cleavage of the D-lactyl ether substituent of MurNAc 6-phosphate, producing GlcNAc 6-phosphate and D-lactate.</text>
</comment>
<dbReference type="Pfam" id="PF22645">
    <property type="entry name" value="GKRP_SIS_N"/>
    <property type="match status" value="1"/>
</dbReference>
<proteinExistence type="inferred from homology"/>
<dbReference type="PANTHER" id="PTHR10088">
    <property type="entry name" value="GLUCOKINASE REGULATORY PROTEIN"/>
    <property type="match status" value="1"/>
</dbReference>
<dbReference type="CDD" id="cd05007">
    <property type="entry name" value="SIS_Etherase"/>
    <property type="match status" value="1"/>
</dbReference>
<feature type="domain" description="SIS" evidence="4">
    <location>
        <begin position="62"/>
        <end position="225"/>
    </location>
</feature>
<dbReference type="InterPro" id="IPR040190">
    <property type="entry name" value="MURQ/GCKR"/>
</dbReference>
<dbReference type="GO" id="GO:0016803">
    <property type="term" value="F:ether hydrolase activity"/>
    <property type="evidence" value="ECO:0007669"/>
    <property type="project" value="TreeGrafter"/>
</dbReference>
<reference evidence="5 6" key="1">
    <citation type="submission" date="2018-03" db="EMBL/GenBank/DDBJ databases">
        <title>Draft genome of Deinococcus sp. OD32.</title>
        <authorList>
            <person name="Wang X.-P."/>
            <person name="Du Z.-J."/>
        </authorList>
    </citation>
    <scope>NUCLEOTIDE SEQUENCE [LARGE SCALE GENOMIC DNA]</scope>
    <source>
        <strain evidence="5 6">OD32</strain>
    </source>
</reference>
<dbReference type="AlphaFoldDB" id="A0A2T3W9B6"/>
<sequence length="309" mass="31400">MTEPAPAASADPRRTEGLHPLHPHLDALSTLELAQTFASDQLDAVQAVRRAAPQLARAADAALPRLARGGRLLYAGAGTSGRLGVLDASELPPTFSWPPERALAVIAGGERAIRQATEGAEDDEAAGRQAIAGLQPAPDDVLIAVAASGTTPWVLGAVAAARAAGALTVGLANNPLTPLLTATDCPVLLDTGPELISGSTRLKAGTAQKIALNTLSSTLMVRLGKVYGNLMVDLRAGNAKLEARALRLVMHATGAAEGVARAALSEAGGQVKVAVVSLRLGVGVPEAQRRLEAAGGHARAALGEGEWGL</sequence>
<dbReference type="GO" id="GO:0097173">
    <property type="term" value="P:N-acetylmuramic acid catabolic process"/>
    <property type="evidence" value="ECO:0007669"/>
    <property type="project" value="UniProtKB-UniPathway"/>
</dbReference>
<dbReference type="Gene3D" id="3.40.50.10490">
    <property type="entry name" value="Glucose-6-phosphate isomerase like protein, domain 1"/>
    <property type="match status" value="1"/>
</dbReference>
<dbReference type="InterPro" id="IPR001347">
    <property type="entry name" value="SIS_dom"/>
</dbReference>
<dbReference type="InterPro" id="IPR005488">
    <property type="entry name" value="Etherase_MurQ"/>
</dbReference>
<protein>
    <recommendedName>
        <fullName evidence="3">N-acetylmuramic acid 6-phosphate etherase</fullName>
        <shortName evidence="3">MurNAc-6-P etherase</shortName>
        <ecNumber evidence="3">4.2.1.126</ecNumber>
    </recommendedName>
    <alternativeName>
        <fullName evidence="3">N-acetylmuramic acid 6-phosphate hydrolase</fullName>
    </alternativeName>
    <alternativeName>
        <fullName evidence="3">N-acetylmuramic acid 6-phosphate lyase</fullName>
    </alternativeName>
</protein>
<dbReference type="GO" id="GO:0097367">
    <property type="term" value="F:carbohydrate derivative binding"/>
    <property type="evidence" value="ECO:0007669"/>
    <property type="project" value="InterPro"/>
</dbReference>
<organism evidence="5 6">
    <name type="scientific">Deinococcus arcticus</name>
    <dbReference type="NCBI Taxonomy" id="2136176"/>
    <lineage>
        <taxon>Bacteria</taxon>
        <taxon>Thermotogati</taxon>
        <taxon>Deinococcota</taxon>
        <taxon>Deinococci</taxon>
        <taxon>Deinococcales</taxon>
        <taxon>Deinococcaceae</taxon>
        <taxon>Deinococcus</taxon>
    </lineage>
</organism>
<dbReference type="GO" id="GO:0016835">
    <property type="term" value="F:carbon-oxygen lyase activity"/>
    <property type="evidence" value="ECO:0007669"/>
    <property type="project" value="UniProtKB-UniRule"/>
</dbReference>
<dbReference type="Proteomes" id="UP000240317">
    <property type="component" value="Unassembled WGS sequence"/>
</dbReference>
<evidence type="ECO:0000256" key="3">
    <source>
        <dbReference type="HAMAP-Rule" id="MF_00068"/>
    </source>
</evidence>
<dbReference type="GO" id="GO:0009254">
    <property type="term" value="P:peptidoglycan turnover"/>
    <property type="evidence" value="ECO:0007669"/>
    <property type="project" value="TreeGrafter"/>
</dbReference>
<dbReference type="PROSITE" id="PS01272">
    <property type="entry name" value="GCKR"/>
    <property type="match status" value="1"/>
</dbReference>
<dbReference type="NCBIfam" id="NF009222">
    <property type="entry name" value="PRK12570.1"/>
    <property type="match status" value="1"/>
</dbReference>
<dbReference type="SUPFAM" id="SSF53697">
    <property type="entry name" value="SIS domain"/>
    <property type="match status" value="1"/>
</dbReference>
<comment type="similarity">
    <text evidence="3">Belongs to the GCKR-like family. MurNAc-6-P etherase subfamily.</text>
</comment>
<comment type="subunit">
    <text evidence="3">Homodimer.</text>
</comment>
<evidence type="ECO:0000313" key="6">
    <source>
        <dbReference type="Proteomes" id="UP000240317"/>
    </source>
</evidence>
<comment type="miscellaneous">
    <text evidence="3">A lyase-type mechanism (elimination/hydration) is suggested for the cleavage of the lactyl ether bond of MurNAc 6-phosphate, with the formation of an alpha,beta-unsaturated aldehyde intermediate with (E)-stereochemistry, followed by the syn addition of water to give product.</text>
</comment>
<keyword evidence="6" id="KW-1185">Reference proteome</keyword>
<evidence type="ECO:0000259" key="4">
    <source>
        <dbReference type="PROSITE" id="PS51464"/>
    </source>
</evidence>
<evidence type="ECO:0000256" key="1">
    <source>
        <dbReference type="ARBA" id="ARBA00023239"/>
    </source>
</evidence>
<comment type="pathway">
    <text evidence="3">Amino-sugar metabolism; N-acetylmuramate degradation.</text>
</comment>
<dbReference type="Gene3D" id="1.10.8.1080">
    <property type="match status" value="1"/>
</dbReference>